<protein>
    <recommendedName>
        <fullName evidence="3">HicA protein</fullName>
    </recommendedName>
</protein>
<evidence type="ECO:0000313" key="2">
    <source>
        <dbReference type="Proteomes" id="UP001321450"/>
    </source>
</evidence>
<name>A0AAU9C9B4_9GAMM</name>
<dbReference type="Pfam" id="PF07927">
    <property type="entry name" value="HicA_toxin"/>
    <property type="match status" value="1"/>
</dbReference>
<evidence type="ECO:0008006" key="3">
    <source>
        <dbReference type="Google" id="ProtNLM"/>
    </source>
</evidence>
<dbReference type="KEGG" id="meiy:MIN45_P0856"/>
<reference evidence="2" key="1">
    <citation type="journal article" date="2024" name="Int. J. Syst. Evol. Microbiol.">
        <title>Methylomarinovum tepidoasis sp. nov., a moderately thermophilic methanotroph of the family Methylothermaceae isolated from a deep-sea hydrothermal field.</title>
        <authorList>
            <person name="Hirayama H."/>
            <person name="Takaki Y."/>
            <person name="Abe M."/>
            <person name="Miyazaki M."/>
            <person name="Uematsu K."/>
            <person name="Matsui Y."/>
            <person name="Takai K."/>
        </authorList>
    </citation>
    <scope>NUCLEOTIDE SEQUENCE [LARGE SCALE GENOMIC DNA]</scope>
    <source>
        <strain evidence="2">IN45</strain>
    </source>
</reference>
<dbReference type="Proteomes" id="UP001321450">
    <property type="component" value="Chromosome"/>
</dbReference>
<sequence>MAARNKLLNKLHNANKTFPWNDLVTLLNHLDYEKQEMAGSRVRFYNPKTKHMIRLHRPHPENAIKGGALRDIKNTLRAEGYL</sequence>
<proteinExistence type="predicted"/>
<dbReference type="GO" id="GO:0003729">
    <property type="term" value="F:mRNA binding"/>
    <property type="evidence" value="ECO:0007669"/>
    <property type="project" value="InterPro"/>
</dbReference>
<dbReference type="RefSeq" id="WP_286293622.1">
    <property type="nucleotide sequence ID" value="NZ_AP024718.1"/>
</dbReference>
<dbReference type="InterPro" id="IPR012933">
    <property type="entry name" value="HicA_mRNA_interferase"/>
</dbReference>
<gene>
    <name evidence="1" type="ORF">MIN45_P0856</name>
</gene>
<organism evidence="1 2">
    <name type="scientific">Methylomarinovum tepidoasis</name>
    <dbReference type="NCBI Taxonomy" id="2840183"/>
    <lineage>
        <taxon>Bacteria</taxon>
        <taxon>Pseudomonadati</taxon>
        <taxon>Pseudomonadota</taxon>
        <taxon>Gammaproteobacteria</taxon>
        <taxon>Methylococcales</taxon>
        <taxon>Methylothermaceae</taxon>
        <taxon>Methylomarinovum</taxon>
    </lineage>
</organism>
<accession>A0AAU9C9B4</accession>
<dbReference type="EMBL" id="AP024718">
    <property type="protein sequence ID" value="BCX88487.1"/>
    <property type="molecule type" value="Genomic_DNA"/>
</dbReference>
<evidence type="ECO:0000313" key="1">
    <source>
        <dbReference type="EMBL" id="BCX88487.1"/>
    </source>
</evidence>
<keyword evidence="2" id="KW-1185">Reference proteome</keyword>
<dbReference type="AlphaFoldDB" id="A0AAU9C9B4"/>